<proteinExistence type="predicted"/>
<dbReference type="EMBL" id="GBRH01243118">
    <property type="protein sequence ID" value="JAD54777.1"/>
    <property type="molecule type" value="Transcribed_RNA"/>
</dbReference>
<protein>
    <submittedName>
        <fullName evidence="2">Uncharacterized protein</fullName>
    </submittedName>
</protein>
<reference evidence="2" key="2">
    <citation type="journal article" date="2015" name="Data Brief">
        <title>Shoot transcriptome of the giant reed, Arundo donax.</title>
        <authorList>
            <person name="Barrero R.A."/>
            <person name="Guerrero F.D."/>
            <person name="Moolhuijzen P."/>
            <person name="Goolsby J.A."/>
            <person name="Tidwell J."/>
            <person name="Bellgard S.E."/>
            <person name="Bellgard M.I."/>
        </authorList>
    </citation>
    <scope>NUCLEOTIDE SEQUENCE</scope>
    <source>
        <tissue evidence="2">Shoot tissue taken approximately 20 cm above the soil surface</tissue>
    </source>
</reference>
<feature type="region of interest" description="Disordered" evidence="1">
    <location>
        <begin position="1"/>
        <end position="21"/>
    </location>
</feature>
<sequence length="21" mass="2494">MLVNNYTTPSPPPNERWLIHN</sequence>
<reference evidence="2" key="1">
    <citation type="submission" date="2014-09" db="EMBL/GenBank/DDBJ databases">
        <authorList>
            <person name="Magalhaes I.L.F."/>
            <person name="Oliveira U."/>
            <person name="Santos F.R."/>
            <person name="Vidigal T.H.D.A."/>
            <person name="Brescovit A.D."/>
            <person name="Santos A.J."/>
        </authorList>
    </citation>
    <scope>NUCLEOTIDE SEQUENCE</scope>
    <source>
        <tissue evidence="2">Shoot tissue taken approximately 20 cm above the soil surface</tissue>
    </source>
</reference>
<organism evidence="2">
    <name type="scientific">Arundo donax</name>
    <name type="common">Giant reed</name>
    <name type="synonym">Donax arundinaceus</name>
    <dbReference type="NCBI Taxonomy" id="35708"/>
    <lineage>
        <taxon>Eukaryota</taxon>
        <taxon>Viridiplantae</taxon>
        <taxon>Streptophyta</taxon>
        <taxon>Embryophyta</taxon>
        <taxon>Tracheophyta</taxon>
        <taxon>Spermatophyta</taxon>
        <taxon>Magnoliopsida</taxon>
        <taxon>Liliopsida</taxon>
        <taxon>Poales</taxon>
        <taxon>Poaceae</taxon>
        <taxon>PACMAD clade</taxon>
        <taxon>Arundinoideae</taxon>
        <taxon>Arundineae</taxon>
        <taxon>Arundo</taxon>
    </lineage>
</organism>
<evidence type="ECO:0000313" key="2">
    <source>
        <dbReference type="EMBL" id="JAD54777.1"/>
    </source>
</evidence>
<dbReference type="AlphaFoldDB" id="A0A0A9B628"/>
<evidence type="ECO:0000256" key="1">
    <source>
        <dbReference type="SAM" id="MobiDB-lite"/>
    </source>
</evidence>
<accession>A0A0A9B628</accession>
<name>A0A0A9B628_ARUDO</name>